<dbReference type="GO" id="GO:0005886">
    <property type="term" value="C:plasma membrane"/>
    <property type="evidence" value="ECO:0007669"/>
    <property type="project" value="UniProtKB-SubCell"/>
</dbReference>
<feature type="coiled-coil region" evidence="9">
    <location>
        <begin position="171"/>
        <end position="198"/>
    </location>
</feature>
<feature type="transmembrane region" description="Helical" evidence="11">
    <location>
        <begin position="35"/>
        <end position="55"/>
    </location>
</feature>
<evidence type="ECO:0000256" key="7">
    <source>
        <dbReference type="ARBA" id="ARBA00022989"/>
    </source>
</evidence>
<evidence type="ECO:0000256" key="6">
    <source>
        <dbReference type="ARBA" id="ARBA00022692"/>
    </source>
</evidence>
<keyword evidence="9" id="KW-0175">Coiled coil</keyword>
<dbReference type="GO" id="GO:0015721">
    <property type="term" value="P:bile acid and bile salt transport"/>
    <property type="evidence" value="ECO:0007669"/>
    <property type="project" value="UniProtKB-ARBA"/>
</dbReference>
<evidence type="ECO:0000259" key="12">
    <source>
        <dbReference type="Pfam" id="PF25885"/>
    </source>
</evidence>
<comment type="subcellular location">
    <subcellularLocation>
        <location evidence="1">Cell inner membrane</location>
        <topology evidence="1">Single-pass membrane protein</topology>
    </subcellularLocation>
</comment>
<keyword evidence="5" id="KW-0997">Cell inner membrane</keyword>
<keyword evidence="4" id="KW-1003">Cell membrane</keyword>
<dbReference type="AlphaFoldDB" id="A0AAE3T590"/>
<evidence type="ECO:0000256" key="9">
    <source>
        <dbReference type="SAM" id="Coils"/>
    </source>
</evidence>
<dbReference type="RefSeq" id="WP_184850257.1">
    <property type="nucleotide sequence ID" value="NZ_JABZEH010000001.1"/>
</dbReference>
<protein>
    <submittedName>
        <fullName evidence="13">HlyD family secretion protein</fullName>
    </submittedName>
</protein>
<evidence type="ECO:0000313" key="14">
    <source>
        <dbReference type="Proteomes" id="UP001143674"/>
    </source>
</evidence>
<keyword evidence="8 11" id="KW-0472">Membrane</keyword>
<evidence type="ECO:0000256" key="11">
    <source>
        <dbReference type="SAM" id="Phobius"/>
    </source>
</evidence>
<sequence>MSDNTPQAAPSAAPAPAASAATPNGNGNGKRKRMLTTLASALVVAGIGYGLYWGLYGRWFESTDDAYVQGNVVQVTPQVAGTVVAIRADDTQLVTSGQPLIELDRADARVALEQSEAALAQAVRQVRTLYSNTGAYTSTLAMRESDLAKAREDLTRRKQIAGTGAVSQEEIAHAQISLQAAEAAVETAKEQLQANRVLTDQTTLERHPNVLQAAAKVREAYLAYARTSLPASVTGYVAKRSVQVGQRVAPGTPLMAIVPLDQLWVDANFKEVQVRHMRVGQPVELVADVYGGSVTYHGKVVGFSAGTGSAFSLLPAQNATGNWIKVVQRLPVRVSLDPKELKDHPLRVGLSMEAKVDIHDEGGQSLASTSATSPLQTSVYDQAGQDADQVIASIIATNAGRAAASAPAAGNTSAPASAKRAAQPVPKA</sequence>
<dbReference type="GO" id="GO:1990961">
    <property type="term" value="P:xenobiotic detoxification by transmembrane export across the plasma membrane"/>
    <property type="evidence" value="ECO:0007669"/>
    <property type="project" value="UniProtKB-ARBA"/>
</dbReference>
<evidence type="ECO:0000256" key="8">
    <source>
        <dbReference type="ARBA" id="ARBA00023136"/>
    </source>
</evidence>
<keyword evidence="7 11" id="KW-1133">Transmembrane helix</keyword>
<feature type="coiled-coil region" evidence="9">
    <location>
        <begin position="105"/>
        <end position="132"/>
    </location>
</feature>
<dbReference type="Gene3D" id="2.40.30.170">
    <property type="match status" value="1"/>
</dbReference>
<comment type="caution">
    <text evidence="13">The sequence shown here is derived from an EMBL/GenBank/DDBJ whole genome shotgun (WGS) entry which is preliminary data.</text>
</comment>
<organism evidence="13 14">
    <name type="scientific">Ralstonia solanacearum</name>
    <name type="common">Pseudomonas solanacearum</name>
    <dbReference type="NCBI Taxonomy" id="305"/>
    <lineage>
        <taxon>Bacteria</taxon>
        <taxon>Pseudomonadati</taxon>
        <taxon>Pseudomonadota</taxon>
        <taxon>Betaproteobacteria</taxon>
        <taxon>Burkholderiales</taxon>
        <taxon>Burkholderiaceae</taxon>
        <taxon>Ralstonia</taxon>
        <taxon>Ralstonia solanacearum species complex</taxon>
    </lineage>
</organism>
<dbReference type="PANTHER" id="PTHR30386:SF19">
    <property type="entry name" value="MULTIDRUG EXPORT PROTEIN EMRA-RELATED"/>
    <property type="match status" value="1"/>
</dbReference>
<dbReference type="SUPFAM" id="SSF111369">
    <property type="entry name" value="HlyD-like secretion proteins"/>
    <property type="match status" value="3"/>
</dbReference>
<feature type="domain" description="Multidrug export protein EmrA/FarA alpha-helical hairpin" evidence="12">
    <location>
        <begin position="107"/>
        <end position="227"/>
    </location>
</feature>
<accession>A0AAE3T590</accession>
<proteinExistence type="inferred from homology"/>
<feature type="compositionally biased region" description="Low complexity" evidence="10">
    <location>
        <begin position="8"/>
        <end position="21"/>
    </location>
</feature>
<dbReference type="Pfam" id="PF25885">
    <property type="entry name" value="HH_EMRA"/>
    <property type="match status" value="1"/>
</dbReference>
<gene>
    <name evidence="13" type="ORF">LBW55_10650</name>
</gene>
<keyword evidence="6 11" id="KW-0812">Transmembrane</keyword>
<evidence type="ECO:0000313" key="13">
    <source>
        <dbReference type="EMBL" id="MDB0522074.1"/>
    </source>
</evidence>
<keyword evidence="3" id="KW-0813">Transport</keyword>
<reference evidence="13" key="1">
    <citation type="submission" date="2021-09" db="EMBL/GenBank/DDBJ databases">
        <title>Genomic analysis of Ralstonia spp.</title>
        <authorList>
            <person name="Aburjaile F."/>
            <person name="Ariute J.C."/>
            <person name="Pais A.K.L."/>
            <person name="Albuquerque G.M.R."/>
            <person name="Silva A.M.F."/>
            <person name="Brenig B."/>
            <person name="Azevedo V."/>
            <person name="Matiuzzi M."/>
            <person name="Ramos R."/>
            <person name="Goes-Neto A."/>
            <person name="Soares S."/>
            <person name="Iseppon A.M.B."/>
            <person name="Souza E."/>
            <person name="Gama M."/>
        </authorList>
    </citation>
    <scope>NUCLEOTIDE SEQUENCE</scope>
    <source>
        <strain evidence="13">B4</strain>
    </source>
</reference>
<evidence type="ECO:0000256" key="4">
    <source>
        <dbReference type="ARBA" id="ARBA00022475"/>
    </source>
</evidence>
<dbReference type="GO" id="GO:0046677">
    <property type="term" value="P:response to antibiotic"/>
    <property type="evidence" value="ECO:0007669"/>
    <property type="project" value="UniProtKB-ARBA"/>
</dbReference>
<dbReference type="EMBL" id="JAIVEX010000005">
    <property type="protein sequence ID" value="MDB0522074.1"/>
    <property type="molecule type" value="Genomic_DNA"/>
</dbReference>
<feature type="region of interest" description="Disordered" evidence="10">
    <location>
        <begin position="1"/>
        <end position="29"/>
    </location>
</feature>
<evidence type="ECO:0000256" key="2">
    <source>
        <dbReference type="ARBA" id="ARBA00009477"/>
    </source>
</evidence>
<dbReference type="Proteomes" id="UP001143674">
    <property type="component" value="Unassembled WGS sequence"/>
</dbReference>
<evidence type="ECO:0000256" key="1">
    <source>
        <dbReference type="ARBA" id="ARBA00004377"/>
    </source>
</evidence>
<evidence type="ECO:0000256" key="10">
    <source>
        <dbReference type="SAM" id="MobiDB-lite"/>
    </source>
</evidence>
<dbReference type="Gene3D" id="2.40.50.100">
    <property type="match status" value="1"/>
</dbReference>
<dbReference type="PANTHER" id="PTHR30386">
    <property type="entry name" value="MEMBRANE FUSION SUBUNIT OF EMRAB-TOLC MULTIDRUG EFFLUX PUMP"/>
    <property type="match status" value="1"/>
</dbReference>
<dbReference type="Gene3D" id="1.10.287.470">
    <property type="entry name" value="Helix hairpin bin"/>
    <property type="match status" value="1"/>
</dbReference>
<evidence type="ECO:0000256" key="5">
    <source>
        <dbReference type="ARBA" id="ARBA00022519"/>
    </source>
</evidence>
<feature type="compositionally biased region" description="Low complexity" evidence="10">
    <location>
        <begin position="402"/>
        <end position="418"/>
    </location>
</feature>
<dbReference type="FunFam" id="2.40.30.170:FF:000003">
    <property type="entry name" value="Multidrug resistance protein A"/>
    <property type="match status" value="1"/>
</dbReference>
<dbReference type="InterPro" id="IPR050739">
    <property type="entry name" value="MFP"/>
</dbReference>
<dbReference type="InterPro" id="IPR058633">
    <property type="entry name" value="EmrA/FarA_HH"/>
</dbReference>
<evidence type="ECO:0000256" key="3">
    <source>
        <dbReference type="ARBA" id="ARBA00022448"/>
    </source>
</evidence>
<name>A0AAE3T590_RALSL</name>
<feature type="region of interest" description="Disordered" evidence="10">
    <location>
        <begin position="402"/>
        <end position="428"/>
    </location>
</feature>
<comment type="similarity">
    <text evidence="2">Belongs to the membrane fusion protein (MFP) (TC 8.A.1) family.</text>
</comment>